<dbReference type="Proteomes" id="UP000305948">
    <property type="component" value="Unassembled WGS sequence"/>
</dbReference>
<keyword evidence="2" id="KW-1185">Reference proteome</keyword>
<accession>A0A5C3MYM0</accession>
<name>A0A5C3MYM0_9AGAM</name>
<gene>
    <name evidence="1" type="ORF">OE88DRAFT_1661681</name>
</gene>
<organism evidence="1 2">
    <name type="scientific">Heliocybe sulcata</name>
    <dbReference type="NCBI Taxonomy" id="5364"/>
    <lineage>
        <taxon>Eukaryota</taxon>
        <taxon>Fungi</taxon>
        <taxon>Dikarya</taxon>
        <taxon>Basidiomycota</taxon>
        <taxon>Agaricomycotina</taxon>
        <taxon>Agaricomycetes</taxon>
        <taxon>Gloeophyllales</taxon>
        <taxon>Gloeophyllaceae</taxon>
        <taxon>Heliocybe</taxon>
    </lineage>
</organism>
<dbReference type="EMBL" id="ML213514">
    <property type="protein sequence ID" value="TFK50127.1"/>
    <property type="molecule type" value="Genomic_DNA"/>
</dbReference>
<evidence type="ECO:0000313" key="1">
    <source>
        <dbReference type="EMBL" id="TFK50127.1"/>
    </source>
</evidence>
<dbReference type="AlphaFoldDB" id="A0A5C3MYM0"/>
<reference evidence="1 2" key="1">
    <citation type="journal article" date="2019" name="Nat. Ecol. Evol.">
        <title>Megaphylogeny resolves global patterns of mushroom evolution.</title>
        <authorList>
            <person name="Varga T."/>
            <person name="Krizsan K."/>
            <person name="Foldi C."/>
            <person name="Dima B."/>
            <person name="Sanchez-Garcia M."/>
            <person name="Sanchez-Ramirez S."/>
            <person name="Szollosi G.J."/>
            <person name="Szarkandi J.G."/>
            <person name="Papp V."/>
            <person name="Albert L."/>
            <person name="Andreopoulos W."/>
            <person name="Angelini C."/>
            <person name="Antonin V."/>
            <person name="Barry K.W."/>
            <person name="Bougher N.L."/>
            <person name="Buchanan P."/>
            <person name="Buyck B."/>
            <person name="Bense V."/>
            <person name="Catcheside P."/>
            <person name="Chovatia M."/>
            <person name="Cooper J."/>
            <person name="Damon W."/>
            <person name="Desjardin D."/>
            <person name="Finy P."/>
            <person name="Geml J."/>
            <person name="Haridas S."/>
            <person name="Hughes K."/>
            <person name="Justo A."/>
            <person name="Karasinski D."/>
            <person name="Kautmanova I."/>
            <person name="Kiss B."/>
            <person name="Kocsube S."/>
            <person name="Kotiranta H."/>
            <person name="LaButti K.M."/>
            <person name="Lechner B.E."/>
            <person name="Liimatainen K."/>
            <person name="Lipzen A."/>
            <person name="Lukacs Z."/>
            <person name="Mihaltcheva S."/>
            <person name="Morgado L.N."/>
            <person name="Niskanen T."/>
            <person name="Noordeloos M.E."/>
            <person name="Ohm R.A."/>
            <person name="Ortiz-Santana B."/>
            <person name="Ovrebo C."/>
            <person name="Racz N."/>
            <person name="Riley R."/>
            <person name="Savchenko A."/>
            <person name="Shiryaev A."/>
            <person name="Soop K."/>
            <person name="Spirin V."/>
            <person name="Szebenyi C."/>
            <person name="Tomsovsky M."/>
            <person name="Tulloss R.E."/>
            <person name="Uehling J."/>
            <person name="Grigoriev I.V."/>
            <person name="Vagvolgyi C."/>
            <person name="Papp T."/>
            <person name="Martin F.M."/>
            <person name="Miettinen O."/>
            <person name="Hibbett D.S."/>
            <person name="Nagy L.G."/>
        </authorList>
    </citation>
    <scope>NUCLEOTIDE SEQUENCE [LARGE SCALE GENOMIC DNA]</scope>
    <source>
        <strain evidence="1 2">OMC1185</strain>
    </source>
</reference>
<sequence length="55" mass="6428">MDVLRSHSPAQILVYSRPRYNPPPPVYFKCVMPDIMSMEHHHNLFTSPHLEPQAD</sequence>
<protein>
    <submittedName>
        <fullName evidence="1">Uncharacterized protein</fullName>
    </submittedName>
</protein>
<proteinExistence type="predicted"/>
<evidence type="ECO:0000313" key="2">
    <source>
        <dbReference type="Proteomes" id="UP000305948"/>
    </source>
</evidence>